<dbReference type="GO" id="GO:0016020">
    <property type="term" value="C:membrane"/>
    <property type="evidence" value="ECO:0007669"/>
    <property type="project" value="UniProtKB-SubCell"/>
</dbReference>
<evidence type="ECO:0000256" key="2">
    <source>
        <dbReference type="ARBA" id="ARBA00007362"/>
    </source>
</evidence>
<protein>
    <submittedName>
        <fullName evidence="8">Drug/metabolite transporter (DMT)-like permease</fullName>
    </submittedName>
</protein>
<reference evidence="8 9" key="1">
    <citation type="journal article" date="2013" name="Stand. Genomic Sci.">
        <title>Genomic Encyclopedia of Type Strains, Phase I: The one thousand microbial genomes (KMG-I) project.</title>
        <authorList>
            <person name="Kyrpides N.C."/>
            <person name="Woyke T."/>
            <person name="Eisen J.A."/>
            <person name="Garrity G."/>
            <person name="Lilburn T.G."/>
            <person name="Beck B.J."/>
            <person name="Whitman W.B."/>
            <person name="Hugenholtz P."/>
            <person name="Klenk H.P."/>
        </authorList>
    </citation>
    <scope>NUCLEOTIDE SEQUENCE [LARGE SCALE GENOMIC DNA]</scope>
    <source>
        <strain evidence="8 9">DSM 13484</strain>
    </source>
</reference>
<feature type="transmembrane region" description="Helical" evidence="6">
    <location>
        <begin position="186"/>
        <end position="204"/>
    </location>
</feature>
<dbReference type="EMBL" id="VLLG01000005">
    <property type="protein sequence ID" value="TWI84088.1"/>
    <property type="molecule type" value="Genomic_DNA"/>
</dbReference>
<dbReference type="AlphaFoldDB" id="A0A562SSK9"/>
<gene>
    <name evidence="8" type="ORF">LX66_4450</name>
</gene>
<dbReference type="InterPro" id="IPR000620">
    <property type="entry name" value="EamA_dom"/>
</dbReference>
<evidence type="ECO:0000256" key="5">
    <source>
        <dbReference type="ARBA" id="ARBA00023136"/>
    </source>
</evidence>
<dbReference type="RefSeq" id="WP_145717622.1">
    <property type="nucleotide sequence ID" value="NZ_BAAAFY010000002.1"/>
</dbReference>
<evidence type="ECO:0000256" key="6">
    <source>
        <dbReference type="SAM" id="Phobius"/>
    </source>
</evidence>
<evidence type="ECO:0000259" key="7">
    <source>
        <dbReference type="Pfam" id="PF00892"/>
    </source>
</evidence>
<dbReference type="Gene3D" id="1.10.3730.20">
    <property type="match status" value="2"/>
</dbReference>
<feature type="transmembrane region" description="Helical" evidence="6">
    <location>
        <begin position="12"/>
        <end position="34"/>
    </location>
</feature>
<evidence type="ECO:0000313" key="9">
    <source>
        <dbReference type="Proteomes" id="UP000316778"/>
    </source>
</evidence>
<feature type="transmembrane region" description="Helical" evidence="6">
    <location>
        <begin position="40"/>
        <end position="59"/>
    </location>
</feature>
<proteinExistence type="inferred from homology"/>
<feature type="transmembrane region" description="Helical" evidence="6">
    <location>
        <begin position="71"/>
        <end position="89"/>
    </location>
</feature>
<keyword evidence="4 6" id="KW-1133">Transmembrane helix</keyword>
<dbReference type="SUPFAM" id="SSF103481">
    <property type="entry name" value="Multidrug resistance efflux transporter EmrE"/>
    <property type="match status" value="2"/>
</dbReference>
<comment type="caution">
    <text evidence="8">The sequence shown here is derived from an EMBL/GenBank/DDBJ whole genome shotgun (WGS) entry which is preliminary data.</text>
</comment>
<evidence type="ECO:0000313" key="8">
    <source>
        <dbReference type="EMBL" id="TWI84088.1"/>
    </source>
</evidence>
<feature type="transmembrane region" description="Helical" evidence="6">
    <location>
        <begin position="155"/>
        <end position="174"/>
    </location>
</feature>
<dbReference type="PANTHER" id="PTHR32322">
    <property type="entry name" value="INNER MEMBRANE TRANSPORTER"/>
    <property type="match status" value="1"/>
</dbReference>
<dbReference type="Pfam" id="PF00892">
    <property type="entry name" value="EamA"/>
    <property type="match status" value="2"/>
</dbReference>
<accession>A0A562SSK9</accession>
<keyword evidence="5 6" id="KW-0472">Membrane</keyword>
<keyword evidence="3 6" id="KW-0812">Transmembrane</keyword>
<feature type="transmembrane region" description="Helical" evidence="6">
    <location>
        <begin position="249"/>
        <end position="268"/>
    </location>
</feature>
<dbReference type="OrthoDB" id="9805239at2"/>
<sequence>MNISLKDPGTQGLANILLVMLIWGSAFTATKIAVEEVTPFMLAFLRNGIASVCLLPFFLVKIRQATRPLPYVKMSFMGLTGITLFYAFFNSSLVYTTAAAGALVQGILPVAIALPAVLFLRERLTRTQALGIVLSVAGVVLVGFTNGHAAGRNPLLGSVLMILSVFSWTVYTILSRSIRHIDPVLVTAFSTFAGTVLLLPALALEPGDHIISGISWKGWAAIAYLGLFASALSYILYNKALQLLPAAQVGAFLNLDPVIGAVIAIIFLREKVTGWQIAGGLLVLAGLWLSSKTAGEKARD</sequence>
<evidence type="ECO:0000256" key="1">
    <source>
        <dbReference type="ARBA" id="ARBA00004141"/>
    </source>
</evidence>
<dbReference type="InterPro" id="IPR050638">
    <property type="entry name" value="AA-Vitamin_Transporters"/>
</dbReference>
<feature type="domain" description="EamA" evidence="7">
    <location>
        <begin position="156"/>
        <end position="291"/>
    </location>
</feature>
<comment type="similarity">
    <text evidence="2">Belongs to the EamA transporter family.</text>
</comment>
<feature type="transmembrane region" description="Helical" evidence="6">
    <location>
        <begin position="274"/>
        <end position="291"/>
    </location>
</feature>
<evidence type="ECO:0000256" key="3">
    <source>
        <dbReference type="ARBA" id="ARBA00022692"/>
    </source>
</evidence>
<feature type="transmembrane region" description="Helical" evidence="6">
    <location>
        <begin position="95"/>
        <end position="120"/>
    </location>
</feature>
<comment type="subcellular location">
    <subcellularLocation>
        <location evidence="1">Membrane</location>
        <topology evidence="1">Multi-pass membrane protein</topology>
    </subcellularLocation>
</comment>
<evidence type="ECO:0000256" key="4">
    <source>
        <dbReference type="ARBA" id="ARBA00022989"/>
    </source>
</evidence>
<dbReference type="PANTHER" id="PTHR32322:SF2">
    <property type="entry name" value="EAMA DOMAIN-CONTAINING PROTEIN"/>
    <property type="match status" value="1"/>
</dbReference>
<feature type="transmembrane region" description="Helical" evidence="6">
    <location>
        <begin position="216"/>
        <end position="237"/>
    </location>
</feature>
<keyword evidence="9" id="KW-1185">Reference proteome</keyword>
<feature type="transmembrane region" description="Helical" evidence="6">
    <location>
        <begin position="129"/>
        <end position="149"/>
    </location>
</feature>
<organism evidence="8 9">
    <name type="scientific">Chitinophaga japonensis</name>
    <name type="common">Flexibacter japonensis</name>
    <dbReference type="NCBI Taxonomy" id="104662"/>
    <lineage>
        <taxon>Bacteria</taxon>
        <taxon>Pseudomonadati</taxon>
        <taxon>Bacteroidota</taxon>
        <taxon>Chitinophagia</taxon>
        <taxon>Chitinophagales</taxon>
        <taxon>Chitinophagaceae</taxon>
        <taxon>Chitinophaga</taxon>
    </lineage>
</organism>
<feature type="domain" description="EamA" evidence="7">
    <location>
        <begin position="12"/>
        <end position="143"/>
    </location>
</feature>
<name>A0A562SSK9_CHIJA</name>
<dbReference type="Proteomes" id="UP000316778">
    <property type="component" value="Unassembled WGS sequence"/>
</dbReference>
<dbReference type="InterPro" id="IPR037185">
    <property type="entry name" value="EmrE-like"/>
</dbReference>